<dbReference type="SUPFAM" id="SSF51735">
    <property type="entry name" value="NAD(P)-binding Rossmann-fold domains"/>
    <property type="match status" value="1"/>
</dbReference>
<dbReference type="Proteomes" id="UP000198287">
    <property type="component" value="Unassembled WGS sequence"/>
</dbReference>
<accession>A0A226D266</accession>
<dbReference type="EMBL" id="LNIX01000043">
    <property type="protein sequence ID" value="OXA38741.1"/>
    <property type="molecule type" value="Genomic_DNA"/>
</dbReference>
<name>A0A226D266_FOLCA</name>
<organism evidence="1 2">
    <name type="scientific">Folsomia candida</name>
    <name type="common">Springtail</name>
    <dbReference type="NCBI Taxonomy" id="158441"/>
    <lineage>
        <taxon>Eukaryota</taxon>
        <taxon>Metazoa</taxon>
        <taxon>Ecdysozoa</taxon>
        <taxon>Arthropoda</taxon>
        <taxon>Hexapoda</taxon>
        <taxon>Collembola</taxon>
        <taxon>Entomobryomorpha</taxon>
        <taxon>Isotomoidea</taxon>
        <taxon>Isotomidae</taxon>
        <taxon>Proisotominae</taxon>
        <taxon>Folsomia</taxon>
    </lineage>
</organism>
<proteinExistence type="predicted"/>
<dbReference type="PANTHER" id="PTHR14097:SF7">
    <property type="entry name" value="OXIDOREDUCTASE HTATIP2"/>
    <property type="match status" value="1"/>
</dbReference>
<comment type="caution">
    <text evidence="1">The sequence shown here is derived from an EMBL/GenBank/DDBJ whole genome shotgun (WGS) entry which is preliminary data.</text>
</comment>
<reference evidence="1 2" key="1">
    <citation type="submission" date="2015-12" db="EMBL/GenBank/DDBJ databases">
        <title>The genome of Folsomia candida.</title>
        <authorList>
            <person name="Faddeeva A."/>
            <person name="Derks M.F."/>
            <person name="Anvar Y."/>
            <person name="Smit S."/>
            <person name="Van Straalen N."/>
            <person name="Roelofs D."/>
        </authorList>
    </citation>
    <scope>NUCLEOTIDE SEQUENCE [LARGE SCALE GENOMIC DNA]</scope>
    <source>
        <strain evidence="1 2">VU population</strain>
        <tissue evidence="1">Whole body</tissue>
    </source>
</reference>
<keyword evidence="2" id="KW-1185">Reference proteome</keyword>
<evidence type="ECO:0000313" key="2">
    <source>
        <dbReference type="Proteomes" id="UP000198287"/>
    </source>
</evidence>
<evidence type="ECO:0000313" key="1">
    <source>
        <dbReference type="EMBL" id="OXA38741.1"/>
    </source>
</evidence>
<dbReference type="Gene3D" id="3.40.50.720">
    <property type="entry name" value="NAD(P)-binding Rossmann-like Domain"/>
    <property type="match status" value="1"/>
</dbReference>
<protein>
    <submittedName>
        <fullName evidence="1">Oxidoreductase HTATIP2</fullName>
    </submittedName>
</protein>
<dbReference type="GO" id="GO:0005737">
    <property type="term" value="C:cytoplasm"/>
    <property type="evidence" value="ECO:0007669"/>
    <property type="project" value="TreeGrafter"/>
</dbReference>
<dbReference type="InterPro" id="IPR036291">
    <property type="entry name" value="NAD(P)-bd_dom_sf"/>
</dbReference>
<dbReference type="GO" id="GO:0051170">
    <property type="term" value="P:import into nucleus"/>
    <property type="evidence" value="ECO:0007669"/>
    <property type="project" value="TreeGrafter"/>
</dbReference>
<gene>
    <name evidence="1" type="ORF">Fcan01_26487</name>
</gene>
<dbReference type="PANTHER" id="PTHR14097">
    <property type="entry name" value="OXIDOREDUCTASE HTATIP2"/>
    <property type="match status" value="1"/>
</dbReference>
<dbReference type="OrthoDB" id="430436at2759"/>
<dbReference type="STRING" id="158441.A0A226D266"/>
<dbReference type="AlphaFoldDB" id="A0A226D266"/>
<sequence length="281" mass="30353">MYLTSLQTYSKILGSIIFAYFCTIGAKLYTNDGSSVSDCSALLTLSHPSDMALSSPLKTAIVLGGSGTVGSGIVKALANCPLYEKVTLLGRSRIELPETENYAKFTQTTMDFENISSQGALFAGFSTAFYAIGVSQNKVDEETYRKIELTNALAIATLMKEASIPDIHWVTGGGSSKNSLFLFGRVKAEVEETIGKMGFRRVIIYRPGGILADKSSSMGPKTTTVLRAVDPFHLMSVEAELLGEVMVGNSIKEMEGEGNEMKILENCAINKIGKDLKRPEN</sequence>